<proteinExistence type="predicted"/>
<dbReference type="EMBL" id="CP009687">
    <property type="protein sequence ID" value="AKL95590.1"/>
    <property type="molecule type" value="Genomic_DNA"/>
</dbReference>
<dbReference type="InterPro" id="IPR025248">
    <property type="entry name" value="DUF4007"/>
</dbReference>
<gene>
    <name evidence="1" type="ORF">CACET_c21430</name>
</gene>
<evidence type="ECO:0000313" key="1">
    <source>
        <dbReference type="EMBL" id="AKL95590.1"/>
    </source>
</evidence>
<dbReference type="KEGG" id="cace:CACET_c21430"/>
<sequence>MKFRGHETFFIRKGWLYKGLKQVDINPQVFVDKENKPTDVLGIGTNMVKALRYWMQAVGLTDEKRDGNTRYQEFTDFAKLIWNYDKYMEEDGTLWFIHYLLSSNQELATTWYWFFNEFNIREFTKDDFILSIDGYVKYNLEGTPVAQSSLEDDFNCLLHTYISRKKMHPERVSPENTIDSPLGILGILDIVDEKKKIYKKVVLRKDMIHPLVILAVIVDQYQKKENKNSAKEIKIANLLSDKCNIGKTFVMDLNVLNYYLDRLQEMGYLKVVRTAGLDVIKLNTDMKPMDILTTYYEELNLVGLREENE</sequence>
<dbReference type="RefSeq" id="WP_044825093.1">
    <property type="nucleotide sequence ID" value="NZ_CP009687.1"/>
</dbReference>
<accession>A0A0D8ICC1</accession>
<dbReference type="STRING" id="84022.CACET_c21430"/>
<dbReference type="Pfam" id="PF13182">
    <property type="entry name" value="DUF4007"/>
    <property type="match status" value="1"/>
</dbReference>
<organism evidence="1 2">
    <name type="scientific">Clostridium aceticum</name>
    <dbReference type="NCBI Taxonomy" id="84022"/>
    <lineage>
        <taxon>Bacteria</taxon>
        <taxon>Bacillati</taxon>
        <taxon>Bacillota</taxon>
        <taxon>Clostridia</taxon>
        <taxon>Eubacteriales</taxon>
        <taxon>Clostridiaceae</taxon>
        <taxon>Clostridium</taxon>
    </lineage>
</organism>
<name>A0A0D8ICC1_9CLOT</name>
<protein>
    <submittedName>
        <fullName evidence="1">Uncharacterized protein</fullName>
    </submittedName>
</protein>
<dbReference type="PATRIC" id="fig|84022.5.peg.565"/>
<dbReference type="OrthoDB" id="747541at2"/>
<dbReference type="Proteomes" id="UP000035704">
    <property type="component" value="Chromosome"/>
</dbReference>
<dbReference type="AlphaFoldDB" id="A0A0D8ICC1"/>
<evidence type="ECO:0000313" key="2">
    <source>
        <dbReference type="Proteomes" id="UP000035704"/>
    </source>
</evidence>
<reference evidence="1 2" key="1">
    <citation type="submission" date="2014-10" db="EMBL/GenBank/DDBJ databases">
        <title>Genome sequence of Clostridium aceticum DSM 1496.</title>
        <authorList>
            <person name="Poehlein A."/>
            <person name="Schiel-Bengelsdorf B."/>
            <person name="Gottschalk G."/>
            <person name="Duerre P."/>
            <person name="Daniel R."/>
        </authorList>
    </citation>
    <scope>NUCLEOTIDE SEQUENCE [LARGE SCALE GENOMIC DNA]</scope>
    <source>
        <strain evidence="1 2">DSM 1496</strain>
    </source>
</reference>
<keyword evidence="2" id="KW-1185">Reference proteome</keyword>